<evidence type="ECO:0000313" key="1">
    <source>
        <dbReference type="EMBL" id="KAF4333884.1"/>
    </source>
</evidence>
<name>A0A9P5DT66_9HYPO</name>
<comment type="caution">
    <text evidence="1">The sequence shown here is derived from an EMBL/GenBank/DDBJ whole genome shotgun (WGS) entry which is preliminary data.</text>
</comment>
<accession>A0A9P5DT66</accession>
<reference evidence="1" key="1">
    <citation type="journal article" date="2017" name="Mycologia">
        <title>Fusarium algeriense, sp. nov., a novel toxigenic crown rot pathogen of durum wheat from Algeria is nested in the Fusarium burgessii species complex.</title>
        <authorList>
            <person name="Laraba I."/>
            <person name="Keddad A."/>
            <person name="Boureghda H."/>
            <person name="Abdallah N."/>
            <person name="Vaughan M.M."/>
            <person name="Proctor R.H."/>
            <person name="Busman M."/>
            <person name="O'Donnell K."/>
        </authorList>
    </citation>
    <scope>NUCLEOTIDE SEQUENCE</scope>
    <source>
        <strain evidence="1">NRRL 25174</strain>
    </source>
</reference>
<sequence length="258" mass="29617">MSLCTLCRQALPDFPFSASVENPETVYIARWLLNGPLSLHASWESFVTSLDADCPVCWTIWRSIRKSPISSPDDGIVAGFQDDIDHTTFTHKDSSYLAAIPVKGQELKLTRLLFRIWKTDQQSFERIEEEAPIPREQTSQSVADAANRWIRIYLGGDESTTLRLFESHQQRVPYIALSHRWTADTPTLLMKDYKQYCSPQLDGILPQSYRDIINDDDGRDFSQEAPLMMDIYRYAFLTIMIYWEFGETTVFASAGHEA</sequence>
<reference evidence="1" key="2">
    <citation type="submission" date="2020-02" db="EMBL/GenBank/DDBJ databases">
        <title>Identification and distribution of gene clusters putatively required for synthesis of sphingolipid metabolism inhibitors in phylogenetically diverse species of the filamentous fungus Fusarium.</title>
        <authorList>
            <person name="Kim H.-S."/>
            <person name="Busman M."/>
            <person name="Brown D.W."/>
            <person name="Divon H."/>
            <person name="Uhlig S."/>
            <person name="Proctor R.H."/>
        </authorList>
    </citation>
    <scope>NUCLEOTIDE SEQUENCE</scope>
    <source>
        <strain evidence="1">NRRL 25174</strain>
    </source>
</reference>
<dbReference type="Proteomes" id="UP000730481">
    <property type="component" value="Unassembled WGS sequence"/>
</dbReference>
<dbReference type="EMBL" id="PVQB02000770">
    <property type="protein sequence ID" value="KAF4333884.1"/>
    <property type="molecule type" value="Genomic_DNA"/>
</dbReference>
<protein>
    <submittedName>
        <fullName evidence="1">Uncharacterized protein</fullName>
    </submittedName>
</protein>
<proteinExistence type="predicted"/>
<dbReference type="AlphaFoldDB" id="A0A9P5DT66"/>
<gene>
    <name evidence="1" type="ORF">FBEOM_12278</name>
</gene>
<keyword evidence="2" id="KW-1185">Reference proteome</keyword>
<evidence type="ECO:0000313" key="2">
    <source>
        <dbReference type="Proteomes" id="UP000730481"/>
    </source>
</evidence>
<organism evidence="1 2">
    <name type="scientific">Fusarium beomiforme</name>
    <dbReference type="NCBI Taxonomy" id="44412"/>
    <lineage>
        <taxon>Eukaryota</taxon>
        <taxon>Fungi</taxon>
        <taxon>Dikarya</taxon>
        <taxon>Ascomycota</taxon>
        <taxon>Pezizomycotina</taxon>
        <taxon>Sordariomycetes</taxon>
        <taxon>Hypocreomycetidae</taxon>
        <taxon>Hypocreales</taxon>
        <taxon>Nectriaceae</taxon>
        <taxon>Fusarium</taxon>
        <taxon>Fusarium burgessii species complex</taxon>
    </lineage>
</organism>